<evidence type="ECO:0000313" key="9">
    <source>
        <dbReference type="Proteomes" id="UP000630660"/>
    </source>
</evidence>
<evidence type="ECO:0000256" key="4">
    <source>
        <dbReference type="ARBA" id="ARBA00023027"/>
    </source>
</evidence>
<dbReference type="InterPro" id="IPR036291">
    <property type="entry name" value="NAD(P)-bd_dom_sf"/>
</dbReference>
<keyword evidence="3 5" id="KW-0560">Oxidoreductase</keyword>
<keyword evidence="2" id="KW-0028">Amino-acid biosynthesis</keyword>
<dbReference type="FunFam" id="3.40.50.720:FF:000203">
    <property type="entry name" value="D-3-phosphoglycerate dehydrogenase (SerA)"/>
    <property type="match status" value="1"/>
</dbReference>
<gene>
    <name evidence="8" type="ORF">GF359_09120</name>
</gene>
<dbReference type="InterPro" id="IPR006140">
    <property type="entry name" value="D-isomer_DH_NAD-bd"/>
</dbReference>
<evidence type="ECO:0000256" key="1">
    <source>
        <dbReference type="ARBA" id="ARBA00005854"/>
    </source>
</evidence>
<feature type="domain" description="D-isomer specific 2-hydroxyacid dehydrogenase catalytic" evidence="6">
    <location>
        <begin position="3"/>
        <end position="315"/>
    </location>
</feature>
<comment type="similarity">
    <text evidence="1 5">Belongs to the D-isomer specific 2-hydroxyacid dehydrogenase family.</text>
</comment>
<accession>A0A9D5KBY0</accession>
<dbReference type="PROSITE" id="PS00671">
    <property type="entry name" value="D_2_HYDROXYACID_DH_3"/>
    <property type="match status" value="1"/>
</dbReference>
<organism evidence="8 9">
    <name type="scientific">candidate division WOR-3 bacterium</name>
    <dbReference type="NCBI Taxonomy" id="2052148"/>
    <lineage>
        <taxon>Bacteria</taxon>
        <taxon>Bacteria division WOR-3</taxon>
    </lineage>
</organism>
<dbReference type="GO" id="GO:0016616">
    <property type="term" value="F:oxidoreductase activity, acting on the CH-OH group of donors, NAD or NADP as acceptor"/>
    <property type="evidence" value="ECO:0007669"/>
    <property type="project" value="InterPro"/>
</dbReference>
<dbReference type="GO" id="GO:0008652">
    <property type="term" value="P:amino acid biosynthetic process"/>
    <property type="evidence" value="ECO:0007669"/>
    <property type="project" value="UniProtKB-KW"/>
</dbReference>
<dbReference type="EMBL" id="WJKJ01000304">
    <property type="protein sequence ID" value="MBD3365359.1"/>
    <property type="molecule type" value="Genomic_DNA"/>
</dbReference>
<evidence type="ECO:0000256" key="2">
    <source>
        <dbReference type="ARBA" id="ARBA00022605"/>
    </source>
</evidence>
<feature type="domain" description="D-isomer specific 2-hydroxyacid dehydrogenase NAD-binding" evidence="7">
    <location>
        <begin position="107"/>
        <end position="283"/>
    </location>
</feature>
<dbReference type="PANTHER" id="PTHR42789:SF1">
    <property type="entry name" value="D-ISOMER SPECIFIC 2-HYDROXYACID DEHYDROGENASE FAMILY PROTEIN (AFU_ORTHOLOGUE AFUA_6G10090)"/>
    <property type="match status" value="1"/>
</dbReference>
<evidence type="ECO:0000259" key="7">
    <source>
        <dbReference type="Pfam" id="PF02826"/>
    </source>
</evidence>
<dbReference type="SUPFAM" id="SSF52283">
    <property type="entry name" value="Formate/glycerate dehydrogenase catalytic domain-like"/>
    <property type="match status" value="1"/>
</dbReference>
<dbReference type="GO" id="GO:0051287">
    <property type="term" value="F:NAD binding"/>
    <property type="evidence" value="ECO:0007669"/>
    <property type="project" value="InterPro"/>
</dbReference>
<dbReference type="PROSITE" id="PS00065">
    <property type="entry name" value="D_2_HYDROXYACID_DH_1"/>
    <property type="match status" value="1"/>
</dbReference>
<reference evidence="8" key="1">
    <citation type="submission" date="2019-11" db="EMBL/GenBank/DDBJ databases">
        <title>Microbial mats filling the niche in hypersaline microbial mats.</title>
        <authorList>
            <person name="Wong H.L."/>
            <person name="Macleod F.I."/>
            <person name="White R.A. III"/>
            <person name="Burns B.P."/>
        </authorList>
    </citation>
    <scope>NUCLEOTIDE SEQUENCE</scope>
    <source>
        <strain evidence="8">Bin_327</strain>
    </source>
</reference>
<proteinExistence type="inferred from homology"/>
<dbReference type="SUPFAM" id="SSF51735">
    <property type="entry name" value="NAD(P)-binding Rossmann-fold domains"/>
    <property type="match status" value="1"/>
</dbReference>
<dbReference type="InterPro" id="IPR029752">
    <property type="entry name" value="D-isomer_DH_CS1"/>
</dbReference>
<dbReference type="Pfam" id="PF02826">
    <property type="entry name" value="2-Hacid_dh_C"/>
    <property type="match status" value="1"/>
</dbReference>
<evidence type="ECO:0000313" key="8">
    <source>
        <dbReference type="EMBL" id="MBD3365359.1"/>
    </source>
</evidence>
<sequence>MKIYVTRQIPQAGIEPLGEHEVEIYEGDTPIGHQELIEKVRGADAVIPLLTDELDADVLGYAKKLKVVANYAVGYDNIDIEEATERGIVVTNTPDVLTQATAELAWALLFASARRIGEGERLVRQGKFKGWSPTLLLGQGIRGKTLGVVGAGRIGTRFALISRGFEMKVFYYDEERNEELERELGAKKVDISYLLHACDYVSIHLPLTRFTRHLIDAHQIFRMKPTAVLVNTSRGAIIDEKALAAALRGGKLAAAGLDVYENEPEVAPELLKCDNAVLAPHIGSATHEARSRMAELCANAVLDVFAGRMPSNIVNAQVWADRRQ</sequence>
<keyword evidence="4" id="KW-0520">NAD</keyword>
<dbReference type="Gene3D" id="3.40.50.720">
    <property type="entry name" value="NAD(P)-binding Rossmann-like Domain"/>
    <property type="match status" value="2"/>
</dbReference>
<dbReference type="PANTHER" id="PTHR42789">
    <property type="entry name" value="D-ISOMER SPECIFIC 2-HYDROXYACID DEHYDROGENASE FAMILY PROTEIN (AFU_ORTHOLOGUE AFUA_6G10090)"/>
    <property type="match status" value="1"/>
</dbReference>
<protein>
    <submittedName>
        <fullName evidence="8">D-glycerate dehydrogenase</fullName>
    </submittedName>
</protein>
<evidence type="ECO:0000256" key="3">
    <source>
        <dbReference type="ARBA" id="ARBA00023002"/>
    </source>
</evidence>
<dbReference type="InterPro" id="IPR006139">
    <property type="entry name" value="D-isomer_2_OHA_DH_cat_dom"/>
</dbReference>
<dbReference type="Pfam" id="PF00389">
    <property type="entry name" value="2-Hacid_dh"/>
    <property type="match status" value="1"/>
</dbReference>
<dbReference type="Proteomes" id="UP000630660">
    <property type="component" value="Unassembled WGS sequence"/>
</dbReference>
<dbReference type="AlphaFoldDB" id="A0A9D5KBY0"/>
<evidence type="ECO:0000256" key="5">
    <source>
        <dbReference type="RuleBase" id="RU003719"/>
    </source>
</evidence>
<evidence type="ECO:0000259" key="6">
    <source>
        <dbReference type="Pfam" id="PF00389"/>
    </source>
</evidence>
<dbReference type="CDD" id="cd05301">
    <property type="entry name" value="GDH"/>
    <property type="match status" value="1"/>
</dbReference>
<comment type="caution">
    <text evidence="8">The sequence shown here is derived from an EMBL/GenBank/DDBJ whole genome shotgun (WGS) entry which is preliminary data.</text>
</comment>
<dbReference type="InterPro" id="IPR050857">
    <property type="entry name" value="D-2-hydroxyacid_DH"/>
</dbReference>
<dbReference type="InterPro" id="IPR029753">
    <property type="entry name" value="D-isomer_DH_CS"/>
</dbReference>
<name>A0A9D5KBY0_UNCW3</name>